<organism evidence="1">
    <name type="scientific">human gut metagenome</name>
    <dbReference type="NCBI Taxonomy" id="408170"/>
    <lineage>
        <taxon>unclassified sequences</taxon>
        <taxon>metagenomes</taxon>
        <taxon>organismal metagenomes</taxon>
    </lineage>
</organism>
<comment type="caution">
    <text evidence="1">The sequence shown here is derived from an EMBL/GenBank/DDBJ whole genome shotgun (WGS) entry which is preliminary data.</text>
</comment>
<dbReference type="EMBL" id="AJWZ01011480">
    <property type="protein sequence ID" value="EKC45092.1"/>
    <property type="molecule type" value="Genomic_DNA"/>
</dbReference>
<reference evidence="1" key="1">
    <citation type="journal article" date="2013" name="Environ. Microbiol.">
        <title>Microbiota from the distal guts of lean and obese adolescents exhibit partial functional redundancy besides clear differences in community structure.</title>
        <authorList>
            <person name="Ferrer M."/>
            <person name="Ruiz A."/>
            <person name="Lanza F."/>
            <person name="Haange S.B."/>
            <person name="Oberbach A."/>
            <person name="Till H."/>
            <person name="Bargiela R."/>
            <person name="Campoy C."/>
            <person name="Segura M.T."/>
            <person name="Richter M."/>
            <person name="von Bergen M."/>
            <person name="Seifert J."/>
            <person name="Suarez A."/>
        </authorList>
    </citation>
    <scope>NUCLEOTIDE SEQUENCE</scope>
</reference>
<protein>
    <submittedName>
        <fullName evidence="1">Uncharacterized protein</fullName>
    </submittedName>
</protein>
<gene>
    <name evidence="1" type="ORF">OBE_17093</name>
</gene>
<accession>K1R872</accession>
<feature type="non-terminal residue" evidence="1">
    <location>
        <position position="79"/>
    </location>
</feature>
<name>K1R872_9ZZZZ</name>
<sequence>MRDSFICGINIIELTINFHALPHKVLNRLRRLRGWLFCVLRRNDALRLRFRSLETPGTACQEALTLANEQKYTQFQIAN</sequence>
<dbReference type="AlphaFoldDB" id="K1R872"/>
<proteinExistence type="predicted"/>
<evidence type="ECO:0000313" key="1">
    <source>
        <dbReference type="EMBL" id="EKC45092.1"/>
    </source>
</evidence>